<dbReference type="Gene3D" id="3.40.50.880">
    <property type="match status" value="1"/>
</dbReference>
<dbReference type="EMBL" id="JAACJL010000031">
    <property type="protein sequence ID" value="KAF4616953.1"/>
    <property type="molecule type" value="Genomic_DNA"/>
</dbReference>
<dbReference type="GO" id="GO:0019172">
    <property type="term" value="F:glyoxalase III activity"/>
    <property type="evidence" value="ECO:0007669"/>
    <property type="project" value="UniProtKB-EC"/>
</dbReference>
<sequence length="252" mass="27671">MPSVLLVMTSIVETLTGRNTGFALPEAARPYYTFIRKANVDFVSPKGANPPVDHDSVKKYANESDPDSARFMTDPEVKKKLQKAKKLTEVRVEDYDAIFYPGGHGPVIDLAVDPANKDLCSKFWNQGKVVSAVCHGASGLVSAIDEKTGKSILAGRRMTTFTNEEEGIYKQKQNVPFLIEDKVKELGALLEKADAPFGVKVVTDGKLVTGQNPPSAKPTCRSRAQGSRSGNQLITKSKPFLLRFYSITMVWM</sequence>
<reference evidence="8 9" key="1">
    <citation type="submission" date="2019-12" db="EMBL/GenBank/DDBJ databases">
        <authorList>
            <person name="Floudas D."/>
            <person name="Bentzer J."/>
            <person name="Ahren D."/>
            <person name="Johansson T."/>
            <person name="Persson P."/>
            <person name="Tunlid A."/>
        </authorList>
    </citation>
    <scope>NUCLEOTIDE SEQUENCE [LARGE SCALE GENOMIC DNA]</scope>
    <source>
        <strain evidence="8 9">CBS 102.39</strain>
    </source>
</reference>
<dbReference type="InterPro" id="IPR002818">
    <property type="entry name" value="DJ-1/PfpI"/>
</dbReference>
<evidence type="ECO:0000256" key="6">
    <source>
        <dbReference type="SAM" id="MobiDB-lite"/>
    </source>
</evidence>
<comment type="catalytic activity">
    <reaction evidence="5">
        <text>methylglyoxal + H2O = (R)-lactate + H(+)</text>
        <dbReference type="Rhea" id="RHEA:27754"/>
        <dbReference type="ChEBI" id="CHEBI:15377"/>
        <dbReference type="ChEBI" id="CHEBI:15378"/>
        <dbReference type="ChEBI" id="CHEBI:16004"/>
        <dbReference type="ChEBI" id="CHEBI:17158"/>
        <dbReference type="EC" id="4.2.1.130"/>
    </reaction>
</comment>
<evidence type="ECO:0000256" key="1">
    <source>
        <dbReference type="ARBA" id="ARBA00013134"/>
    </source>
</evidence>
<dbReference type="InterPro" id="IPR050325">
    <property type="entry name" value="Prot/Nucl_acid_deglycase"/>
</dbReference>
<dbReference type="InterPro" id="IPR029062">
    <property type="entry name" value="Class_I_gatase-like"/>
</dbReference>
<dbReference type="EC" id="4.2.1.130" evidence="1"/>
<dbReference type="Proteomes" id="UP000521872">
    <property type="component" value="Unassembled WGS sequence"/>
</dbReference>
<gene>
    <name evidence="8" type="ORF">D9613_008540</name>
</gene>
<dbReference type="CDD" id="cd03141">
    <property type="entry name" value="GATase1_Hsp31_like"/>
    <property type="match status" value="1"/>
</dbReference>
<evidence type="ECO:0000256" key="5">
    <source>
        <dbReference type="ARBA" id="ARBA00048082"/>
    </source>
</evidence>
<name>A0A8H4QU77_9AGAR</name>
<dbReference type="SUPFAM" id="SSF52317">
    <property type="entry name" value="Class I glutamine amidotransferase-like"/>
    <property type="match status" value="1"/>
</dbReference>
<dbReference type="PANTHER" id="PTHR48094">
    <property type="entry name" value="PROTEIN/NUCLEIC ACID DEGLYCASE DJ-1-RELATED"/>
    <property type="match status" value="1"/>
</dbReference>
<evidence type="ECO:0000313" key="9">
    <source>
        <dbReference type="Proteomes" id="UP000521872"/>
    </source>
</evidence>
<protein>
    <recommendedName>
        <fullName evidence="1">D-lactate dehydratase</fullName>
        <ecNumber evidence="1">4.2.1.130</ecNumber>
    </recommendedName>
</protein>
<comment type="similarity">
    <text evidence="4">Belongs to the peptidase C56 family. HSP31-like subfamily.</text>
</comment>
<evidence type="ECO:0000259" key="7">
    <source>
        <dbReference type="Pfam" id="PF01965"/>
    </source>
</evidence>
<evidence type="ECO:0000256" key="4">
    <source>
        <dbReference type="ARBA" id="ARBA00038493"/>
    </source>
</evidence>
<feature type="domain" description="DJ-1/PfpI" evidence="7">
    <location>
        <begin position="85"/>
        <end position="216"/>
    </location>
</feature>
<dbReference type="AlphaFoldDB" id="A0A8H4QU77"/>
<dbReference type="GO" id="GO:0019243">
    <property type="term" value="P:methylglyoxal catabolic process to D-lactate via S-lactoyl-glutathione"/>
    <property type="evidence" value="ECO:0007669"/>
    <property type="project" value="TreeGrafter"/>
</dbReference>
<feature type="region of interest" description="Disordered" evidence="6">
    <location>
        <begin position="210"/>
        <end position="230"/>
    </location>
</feature>
<keyword evidence="3" id="KW-0456">Lyase</keyword>
<comment type="caution">
    <text evidence="8">The sequence shown here is derived from an EMBL/GenBank/DDBJ whole genome shotgun (WGS) entry which is preliminary data.</text>
</comment>
<dbReference type="Pfam" id="PF01965">
    <property type="entry name" value="DJ-1_PfpI"/>
    <property type="match status" value="1"/>
</dbReference>
<dbReference type="PANTHER" id="PTHR48094:SF11">
    <property type="entry name" value="GLUTATHIONE-INDEPENDENT GLYOXALASE HSP31-RELATED"/>
    <property type="match status" value="1"/>
</dbReference>
<accession>A0A8H4QU77</accession>
<evidence type="ECO:0000313" key="8">
    <source>
        <dbReference type="EMBL" id="KAF4616953.1"/>
    </source>
</evidence>
<keyword evidence="9" id="KW-1185">Reference proteome</keyword>
<feature type="compositionally biased region" description="Basic and acidic residues" evidence="6">
    <location>
        <begin position="52"/>
        <end position="62"/>
    </location>
</feature>
<dbReference type="GO" id="GO:0005737">
    <property type="term" value="C:cytoplasm"/>
    <property type="evidence" value="ECO:0007669"/>
    <property type="project" value="TreeGrafter"/>
</dbReference>
<keyword evidence="2" id="KW-0346">Stress response</keyword>
<organism evidence="8 9">
    <name type="scientific">Agrocybe pediades</name>
    <dbReference type="NCBI Taxonomy" id="84607"/>
    <lineage>
        <taxon>Eukaryota</taxon>
        <taxon>Fungi</taxon>
        <taxon>Dikarya</taxon>
        <taxon>Basidiomycota</taxon>
        <taxon>Agaricomycotina</taxon>
        <taxon>Agaricomycetes</taxon>
        <taxon>Agaricomycetidae</taxon>
        <taxon>Agaricales</taxon>
        <taxon>Agaricineae</taxon>
        <taxon>Strophariaceae</taxon>
        <taxon>Agrocybe</taxon>
    </lineage>
</organism>
<evidence type="ECO:0000256" key="3">
    <source>
        <dbReference type="ARBA" id="ARBA00023239"/>
    </source>
</evidence>
<feature type="region of interest" description="Disordered" evidence="6">
    <location>
        <begin position="46"/>
        <end position="68"/>
    </location>
</feature>
<evidence type="ECO:0000256" key="2">
    <source>
        <dbReference type="ARBA" id="ARBA00023016"/>
    </source>
</evidence>
<proteinExistence type="inferred from homology"/>